<sequence length="75" mass="8144">MYGRRFNHEVTRIAPQPNSTTGHSTLRAESKPPISSTSAALITKRAGYAKAKGIYALHAMPGYIAVSKLTRLCDL</sequence>
<organism evidence="2 3">
    <name type="scientific">Sphagnum jensenii</name>
    <dbReference type="NCBI Taxonomy" id="128206"/>
    <lineage>
        <taxon>Eukaryota</taxon>
        <taxon>Viridiplantae</taxon>
        <taxon>Streptophyta</taxon>
        <taxon>Embryophyta</taxon>
        <taxon>Bryophyta</taxon>
        <taxon>Sphagnophytina</taxon>
        <taxon>Sphagnopsida</taxon>
        <taxon>Sphagnales</taxon>
        <taxon>Sphagnaceae</taxon>
        <taxon>Sphagnum</taxon>
    </lineage>
</organism>
<accession>A0ABP0VZ31</accession>
<keyword evidence="3" id="KW-1185">Reference proteome</keyword>
<protein>
    <submittedName>
        <fullName evidence="2">Uncharacterized protein</fullName>
    </submittedName>
</protein>
<reference evidence="2" key="1">
    <citation type="submission" date="2024-02" db="EMBL/GenBank/DDBJ databases">
        <authorList>
            <consortium name="ELIXIR-Norway"/>
            <consortium name="Elixir Norway"/>
        </authorList>
    </citation>
    <scope>NUCLEOTIDE SEQUENCE</scope>
</reference>
<evidence type="ECO:0000313" key="3">
    <source>
        <dbReference type="Proteomes" id="UP001497444"/>
    </source>
</evidence>
<feature type="compositionally biased region" description="Basic and acidic residues" evidence="1">
    <location>
        <begin position="1"/>
        <end position="11"/>
    </location>
</feature>
<feature type="region of interest" description="Disordered" evidence="1">
    <location>
        <begin position="1"/>
        <end position="34"/>
    </location>
</feature>
<dbReference type="Proteomes" id="UP001497444">
    <property type="component" value="Chromosome 12"/>
</dbReference>
<name>A0ABP0VZ31_9BRYO</name>
<evidence type="ECO:0000256" key="1">
    <source>
        <dbReference type="SAM" id="MobiDB-lite"/>
    </source>
</evidence>
<gene>
    <name evidence="2" type="ORF">CSSPJE1EN1_LOCUS5255</name>
</gene>
<dbReference type="EMBL" id="OZ020107">
    <property type="protein sequence ID" value="CAK9259777.1"/>
    <property type="molecule type" value="Genomic_DNA"/>
</dbReference>
<evidence type="ECO:0000313" key="2">
    <source>
        <dbReference type="EMBL" id="CAK9259777.1"/>
    </source>
</evidence>
<proteinExistence type="predicted"/>